<dbReference type="Gene3D" id="3.30.1680.10">
    <property type="entry name" value="ligand-binding face of the semaphorins, domain 2"/>
    <property type="match status" value="1"/>
</dbReference>
<evidence type="ECO:0000313" key="2">
    <source>
        <dbReference type="EMBL" id="EKC23920.1"/>
    </source>
</evidence>
<dbReference type="InterPro" id="IPR031148">
    <property type="entry name" value="Plexin"/>
</dbReference>
<dbReference type="AlphaFoldDB" id="K1Q4T6"/>
<feature type="compositionally biased region" description="Polar residues" evidence="1">
    <location>
        <begin position="536"/>
        <end position="553"/>
    </location>
</feature>
<dbReference type="SUPFAM" id="SSF103575">
    <property type="entry name" value="Plexin repeat"/>
    <property type="match status" value="1"/>
</dbReference>
<protein>
    <submittedName>
        <fullName evidence="2">Plexin-A2</fullName>
    </submittedName>
</protein>
<organism evidence="2">
    <name type="scientific">Magallana gigas</name>
    <name type="common">Pacific oyster</name>
    <name type="synonym">Crassostrea gigas</name>
    <dbReference type="NCBI Taxonomy" id="29159"/>
    <lineage>
        <taxon>Eukaryota</taxon>
        <taxon>Metazoa</taxon>
        <taxon>Spiralia</taxon>
        <taxon>Lophotrochozoa</taxon>
        <taxon>Mollusca</taxon>
        <taxon>Bivalvia</taxon>
        <taxon>Autobranchia</taxon>
        <taxon>Pteriomorphia</taxon>
        <taxon>Ostreida</taxon>
        <taxon>Ostreoidea</taxon>
        <taxon>Ostreidae</taxon>
        <taxon>Magallana</taxon>
    </lineage>
</organism>
<gene>
    <name evidence="2" type="ORF">CGI_10003458</name>
</gene>
<dbReference type="InParanoid" id="K1Q4T6"/>
<accession>K1Q4T6</accession>
<feature type="region of interest" description="Disordered" evidence="1">
    <location>
        <begin position="533"/>
        <end position="553"/>
    </location>
</feature>
<dbReference type="HOGENOM" id="CLU_492806_0_0_1"/>
<dbReference type="EMBL" id="JH818410">
    <property type="protein sequence ID" value="EKC23920.1"/>
    <property type="molecule type" value="Genomic_DNA"/>
</dbReference>
<dbReference type="SUPFAM" id="SSF101912">
    <property type="entry name" value="Sema domain"/>
    <property type="match status" value="2"/>
</dbReference>
<dbReference type="PANTHER" id="PTHR22625">
    <property type="entry name" value="PLEXIN"/>
    <property type="match status" value="1"/>
</dbReference>
<dbReference type="GO" id="GO:0002116">
    <property type="term" value="C:semaphorin receptor complex"/>
    <property type="evidence" value="ECO:0007669"/>
    <property type="project" value="TreeGrafter"/>
</dbReference>
<evidence type="ECO:0000256" key="1">
    <source>
        <dbReference type="SAM" id="MobiDB-lite"/>
    </source>
</evidence>
<dbReference type="Gene3D" id="2.130.10.10">
    <property type="entry name" value="YVTN repeat-like/Quinoprotein amine dehydrogenase"/>
    <property type="match status" value="2"/>
</dbReference>
<dbReference type="InterPro" id="IPR015943">
    <property type="entry name" value="WD40/YVTN_repeat-like_dom_sf"/>
</dbReference>
<dbReference type="GO" id="GO:0030334">
    <property type="term" value="P:regulation of cell migration"/>
    <property type="evidence" value="ECO:0007669"/>
    <property type="project" value="TreeGrafter"/>
</dbReference>
<proteinExistence type="predicted"/>
<dbReference type="GO" id="GO:0017154">
    <property type="term" value="F:semaphorin receptor activity"/>
    <property type="evidence" value="ECO:0007669"/>
    <property type="project" value="InterPro"/>
</dbReference>
<dbReference type="GO" id="GO:0005886">
    <property type="term" value="C:plasma membrane"/>
    <property type="evidence" value="ECO:0007669"/>
    <property type="project" value="TreeGrafter"/>
</dbReference>
<sequence length="553" mass="62659">MDGIKLIQKVARKTGPDKNCLPQLPSEELKKEYCGDDYNTVMIVTPDSLITCGTLGGGLCIRRDKDSLDHTSINSFLRLVSSNQASAVGIYLNINDTSSSQQLKNIVLFAKQYTTLPLSPDNLEKAAMFSALPDLLDSVNFDDAFRKGDYCNSVTNKLPQYGIIVGLLPLEGNAVYSTKYHQVTVVGSSDINHLTILYIGTDNGFVIQVFYDPVKNQSIELREIKVDKSEIRAVRNMKGETYFMSQNKIVKLLQETQCGQYSENCQQCMNVRDANCGWCVTSNRYGESEKNYSHHSSGRNLNPDQTRNIDEEQFDATDKIRFFNRRIESALKKQRVAIVSEIHEKFQSKSSESCVLRADANIIQFSFNEERLRSLELIERKLMIDDISEVLDIIQKEKEALCHRNKILRIADKHGWDTVKEYTDSDLADNSEDLLNFVLLFPVQPLRREGIIRTVTTTRIISPLSPGYSMVLLLDSFLAGIRDSRNITKDLTDQNLRISEEPIKYRETTSSVCTANFQGISPDSVHIQINNREDTQPQPKNQPLHLTQTPENS</sequence>
<dbReference type="InterPro" id="IPR036352">
    <property type="entry name" value="Semap_dom_sf"/>
</dbReference>
<reference evidence="2" key="1">
    <citation type="journal article" date="2012" name="Nature">
        <title>The oyster genome reveals stress adaptation and complexity of shell formation.</title>
        <authorList>
            <person name="Zhang G."/>
            <person name="Fang X."/>
            <person name="Guo X."/>
            <person name="Li L."/>
            <person name="Luo R."/>
            <person name="Xu F."/>
            <person name="Yang P."/>
            <person name="Zhang L."/>
            <person name="Wang X."/>
            <person name="Qi H."/>
            <person name="Xiong Z."/>
            <person name="Que H."/>
            <person name="Xie Y."/>
            <person name="Holland P.W."/>
            <person name="Paps J."/>
            <person name="Zhu Y."/>
            <person name="Wu F."/>
            <person name="Chen Y."/>
            <person name="Wang J."/>
            <person name="Peng C."/>
            <person name="Meng J."/>
            <person name="Yang L."/>
            <person name="Liu J."/>
            <person name="Wen B."/>
            <person name="Zhang N."/>
            <person name="Huang Z."/>
            <person name="Zhu Q."/>
            <person name="Feng Y."/>
            <person name="Mount A."/>
            <person name="Hedgecock D."/>
            <person name="Xu Z."/>
            <person name="Liu Y."/>
            <person name="Domazet-Loso T."/>
            <person name="Du Y."/>
            <person name="Sun X."/>
            <person name="Zhang S."/>
            <person name="Liu B."/>
            <person name="Cheng P."/>
            <person name="Jiang X."/>
            <person name="Li J."/>
            <person name="Fan D."/>
            <person name="Wang W."/>
            <person name="Fu W."/>
            <person name="Wang T."/>
            <person name="Wang B."/>
            <person name="Zhang J."/>
            <person name="Peng Z."/>
            <person name="Li Y."/>
            <person name="Li N."/>
            <person name="Wang J."/>
            <person name="Chen M."/>
            <person name="He Y."/>
            <person name="Tan F."/>
            <person name="Song X."/>
            <person name="Zheng Q."/>
            <person name="Huang R."/>
            <person name="Yang H."/>
            <person name="Du X."/>
            <person name="Chen L."/>
            <person name="Yang M."/>
            <person name="Gaffney P.M."/>
            <person name="Wang S."/>
            <person name="Luo L."/>
            <person name="She Z."/>
            <person name="Ming Y."/>
            <person name="Huang W."/>
            <person name="Zhang S."/>
            <person name="Huang B."/>
            <person name="Zhang Y."/>
            <person name="Qu T."/>
            <person name="Ni P."/>
            <person name="Miao G."/>
            <person name="Wang J."/>
            <person name="Wang Q."/>
            <person name="Steinberg C.E."/>
            <person name="Wang H."/>
            <person name="Li N."/>
            <person name="Qian L."/>
            <person name="Zhang G."/>
            <person name="Li Y."/>
            <person name="Yang H."/>
            <person name="Liu X."/>
            <person name="Wang J."/>
            <person name="Yin Y."/>
            <person name="Wang J."/>
        </authorList>
    </citation>
    <scope>NUCLEOTIDE SEQUENCE [LARGE SCALE GENOMIC DNA]</scope>
    <source>
        <strain evidence="2">05x7-T-G4-1.051#20</strain>
    </source>
</reference>
<name>K1Q4T6_MAGGI</name>
<dbReference type="PANTHER" id="PTHR22625:SF70">
    <property type="entry name" value="PLEXIN A, ISOFORM A"/>
    <property type="match status" value="1"/>
</dbReference>